<keyword evidence="5 11" id="KW-0436">Ligase</keyword>
<evidence type="ECO:0000256" key="10">
    <source>
        <dbReference type="ARBA" id="ARBA00047937"/>
    </source>
</evidence>
<protein>
    <recommendedName>
        <fullName evidence="11">Glycine--tRNA ligase beta subunit</fullName>
        <ecNumber evidence="11">6.1.1.14</ecNumber>
    </recommendedName>
    <alternativeName>
        <fullName evidence="11">Glycyl-tRNA synthetase beta subunit</fullName>
        <shortName evidence="11">GlyRS</shortName>
    </alternativeName>
</protein>
<dbReference type="Pfam" id="PF05746">
    <property type="entry name" value="DALR_1"/>
    <property type="match status" value="1"/>
</dbReference>
<dbReference type="GO" id="GO:0004820">
    <property type="term" value="F:glycine-tRNA ligase activity"/>
    <property type="evidence" value="ECO:0007669"/>
    <property type="project" value="UniProtKB-UniRule"/>
</dbReference>
<dbReference type="GO" id="GO:0006420">
    <property type="term" value="P:arginyl-tRNA aminoacylation"/>
    <property type="evidence" value="ECO:0007669"/>
    <property type="project" value="InterPro"/>
</dbReference>
<dbReference type="EC" id="6.1.1.14" evidence="11"/>
<dbReference type="GO" id="GO:0004814">
    <property type="term" value="F:arginine-tRNA ligase activity"/>
    <property type="evidence" value="ECO:0007669"/>
    <property type="project" value="InterPro"/>
</dbReference>
<evidence type="ECO:0000256" key="1">
    <source>
        <dbReference type="ARBA" id="ARBA00004496"/>
    </source>
</evidence>
<evidence type="ECO:0000313" key="13">
    <source>
        <dbReference type="EMBL" id="KGF30943.1"/>
    </source>
</evidence>
<keyword evidence="6 11" id="KW-0547">Nucleotide-binding</keyword>
<dbReference type="eggNOG" id="COG0751">
    <property type="taxonomic scope" value="Bacteria"/>
</dbReference>
<dbReference type="GO" id="GO:0005829">
    <property type="term" value="C:cytosol"/>
    <property type="evidence" value="ECO:0007669"/>
    <property type="project" value="TreeGrafter"/>
</dbReference>
<evidence type="ECO:0000256" key="2">
    <source>
        <dbReference type="ARBA" id="ARBA00008226"/>
    </source>
</evidence>
<evidence type="ECO:0000256" key="3">
    <source>
        <dbReference type="ARBA" id="ARBA00011209"/>
    </source>
</evidence>
<sequence>MSTKALLIELLTEELPPKALQRLGEAFATTIEADLKKLALLPDDYQYRYFATPRRLAILIDKVLPQAPEQDFVEKLMPAKVGLDAAGNATPALTKRLEAKGLAHLTVADLSKESDGKQDFLIARGKAPGAILKNRIQEVVEHCISQLPIPKVMRYQLADRQTTVRFVRPAHRLVVLHGDEILPVQALGLSAGRITEGHRFMGAKTISLTDAEEYEQRLADEGMVIADFERRQAMIREQLHRIADSLDTTLGEDPEVAELLNEVTALVEHPTVYVGQFDRKFLAVPQACLILTMRLNQKYFPLFNKADGKLDHRFLIVSNMHLADPKNIIEGNERVVRPRLADAEFFFDTDKKTPQNERVAQLANVVYHNKLGSQLQRTERVQALAALIAEQLGTNKQEAERAAYLAKADLVSLMVGEFPELQGIMASYYAAGEQESSAVCQALAHQYDVRFNLAPSKDGITALILFVAERVETLVGIWGIGSIPTGERDPYGLRRAALGIISAYEWLEQAQLDGISAAHLDLPALLAKSLSLFDASSELNPNTATEVYEFILERYRNQLQAEHSKAVIDAVLAVNPPLDQIPERIAAIEAFSALDEAESLAAANKRISNLLRRSEDEVHNFDAALLQDEAEKNLFTTLQAVEPEVMTLFQSKDFTGGMSRLAAVRPAVDDFFNDVMVMTEDVAIRANRLALLQRLHGTMNLIADISRLA</sequence>
<dbReference type="Proteomes" id="UP000029629">
    <property type="component" value="Unassembled WGS sequence"/>
</dbReference>
<evidence type="ECO:0000256" key="7">
    <source>
        <dbReference type="ARBA" id="ARBA00022840"/>
    </source>
</evidence>
<comment type="caution">
    <text evidence="13">The sequence shown here is derived from an EMBL/GenBank/DDBJ whole genome shotgun (WGS) entry which is preliminary data.</text>
</comment>
<dbReference type="NCBIfam" id="TIGR00211">
    <property type="entry name" value="glyS"/>
    <property type="match status" value="1"/>
</dbReference>
<accession>A0A095Z8H3</accession>
<gene>
    <name evidence="11" type="primary">glyS</name>
    <name evidence="13" type="ORF">HMPREF2130_04910</name>
</gene>
<keyword evidence="8 11" id="KW-0648">Protein biosynthesis</keyword>
<dbReference type="RefSeq" id="WP_036558684.1">
    <property type="nucleotide sequence ID" value="NZ_JRNI01000018.1"/>
</dbReference>
<proteinExistence type="inferred from homology"/>
<evidence type="ECO:0000259" key="12">
    <source>
        <dbReference type="SMART" id="SM00836"/>
    </source>
</evidence>
<name>A0A095Z8H3_9BURK</name>
<dbReference type="GO" id="GO:0005524">
    <property type="term" value="F:ATP binding"/>
    <property type="evidence" value="ECO:0007669"/>
    <property type="project" value="UniProtKB-UniRule"/>
</dbReference>
<dbReference type="PRINTS" id="PR01045">
    <property type="entry name" value="TRNASYNTHGB"/>
</dbReference>
<dbReference type="AlphaFoldDB" id="A0A095Z8H3"/>
<dbReference type="EMBL" id="JRNI01000018">
    <property type="protein sequence ID" value="KGF30943.1"/>
    <property type="molecule type" value="Genomic_DNA"/>
</dbReference>
<keyword evidence="9 11" id="KW-0030">Aminoacyl-tRNA synthetase</keyword>
<dbReference type="Pfam" id="PF02092">
    <property type="entry name" value="tRNA_synt_2f"/>
    <property type="match status" value="1"/>
</dbReference>
<comment type="subcellular location">
    <subcellularLocation>
        <location evidence="1 11">Cytoplasm</location>
    </subcellularLocation>
</comment>
<feature type="domain" description="DALR anticodon binding" evidence="12">
    <location>
        <begin position="606"/>
        <end position="708"/>
    </location>
</feature>
<dbReference type="InterPro" id="IPR008909">
    <property type="entry name" value="DALR_anticod-bd"/>
</dbReference>
<organism evidence="13 14">
    <name type="scientific">Oligella urethralis DNF00040</name>
    <dbReference type="NCBI Taxonomy" id="1401065"/>
    <lineage>
        <taxon>Bacteria</taxon>
        <taxon>Pseudomonadati</taxon>
        <taxon>Pseudomonadota</taxon>
        <taxon>Betaproteobacteria</taxon>
        <taxon>Burkholderiales</taxon>
        <taxon>Alcaligenaceae</taxon>
        <taxon>Oligella</taxon>
    </lineage>
</organism>
<dbReference type="SMART" id="SM00836">
    <property type="entry name" value="DALR_1"/>
    <property type="match status" value="1"/>
</dbReference>
<dbReference type="InterPro" id="IPR015944">
    <property type="entry name" value="Gly-tRNA-synth_bsu"/>
</dbReference>
<comment type="subunit">
    <text evidence="3 11">Tetramer of two alpha and two beta subunits.</text>
</comment>
<keyword evidence="7 11" id="KW-0067">ATP-binding</keyword>
<keyword evidence="4 11" id="KW-0963">Cytoplasm</keyword>
<reference evidence="13 14" key="1">
    <citation type="submission" date="2014-07" db="EMBL/GenBank/DDBJ databases">
        <authorList>
            <person name="McCorrison J."/>
            <person name="Sanka R."/>
            <person name="Torralba M."/>
            <person name="Gillis M."/>
            <person name="Haft D.H."/>
            <person name="Methe B."/>
            <person name="Sutton G."/>
            <person name="Nelson K.E."/>
        </authorList>
    </citation>
    <scope>NUCLEOTIDE SEQUENCE [LARGE SCALE GENOMIC DNA]</scope>
    <source>
        <strain evidence="13 14">DNF00040</strain>
    </source>
</reference>
<dbReference type="SUPFAM" id="SSF109604">
    <property type="entry name" value="HD-domain/PDEase-like"/>
    <property type="match status" value="1"/>
</dbReference>
<evidence type="ECO:0000256" key="11">
    <source>
        <dbReference type="HAMAP-Rule" id="MF_00255"/>
    </source>
</evidence>
<comment type="similarity">
    <text evidence="2 11">Belongs to the class-II aminoacyl-tRNA synthetase family.</text>
</comment>
<evidence type="ECO:0000256" key="9">
    <source>
        <dbReference type="ARBA" id="ARBA00023146"/>
    </source>
</evidence>
<evidence type="ECO:0000256" key="5">
    <source>
        <dbReference type="ARBA" id="ARBA00022598"/>
    </source>
</evidence>
<evidence type="ECO:0000256" key="6">
    <source>
        <dbReference type="ARBA" id="ARBA00022741"/>
    </source>
</evidence>
<evidence type="ECO:0000256" key="8">
    <source>
        <dbReference type="ARBA" id="ARBA00022917"/>
    </source>
</evidence>
<evidence type="ECO:0000256" key="4">
    <source>
        <dbReference type="ARBA" id="ARBA00022490"/>
    </source>
</evidence>
<dbReference type="InterPro" id="IPR006194">
    <property type="entry name" value="Gly-tRNA-synth_heterodimer"/>
</dbReference>
<keyword evidence="14" id="KW-1185">Reference proteome</keyword>
<dbReference type="GO" id="GO:0006426">
    <property type="term" value="P:glycyl-tRNA aminoacylation"/>
    <property type="evidence" value="ECO:0007669"/>
    <property type="project" value="UniProtKB-UniRule"/>
</dbReference>
<dbReference type="HAMAP" id="MF_00255">
    <property type="entry name" value="Gly_tRNA_synth_beta"/>
    <property type="match status" value="1"/>
</dbReference>
<evidence type="ECO:0000313" key="14">
    <source>
        <dbReference type="Proteomes" id="UP000029629"/>
    </source>
</evidence>
<dbReference type="PANTHER" id="PTHR30075:SF2">
    <property type="entry name" value="GLYCINE--TRNA LIGASE, CHLOROPLASTIC_MITOCHONDRIAL 2"/>
    <property type="match status" value="1"/>
</dbReference>
<dbReference type="PANTHER" id="PTHR30075">
    <property type="entry name" value="GLYCYL-TRNA SYNTHETASE"/>
    <property type="match status" value="1"/>
</dbReference>
<dbReference type="PROSITE" id="PS50861">
    <property type="entry name" value="AA_TRNA_LIGASE_II_GLYAB"/>
    <property type="match status" value="1"/>
</dbReference>
<dbReference type="OrthoDB" id="9775440at2"/>
<comment type="catalytic activity">
    <reaction evidence="10 11">
        <text>tRNA(Gly) + glycine + ATP = glycyl-tRNA(Gly) + AMP + diphosphate</text>
        <dbReference type="Rhea" id="RHEA:16013"/>
        <dbReference type="Rhea" id="RHEA-COMP:9664"/>
        <dbReference type="Rhea" id="RHEA-COMP:9683"/>
        <dbReference type="ChEBI" id="CHEBI:30616"/>
        <dbReference type="ChEBI" id="CHEBI:33019"/>
        <dbReference type="ChEBI" id="CHEBI:57305"/>
        <dbReference type="ChEBI" id="CHEBI:78442"/>
        <dbReference type="ChEBI" id="CHEBI:78522"/>
        <dbReference type="ChEBI" id="CHEBI:456215"/>
        <dbReference type="EC" id="6.1.1.14"/>
    </reaction>
</comment>